<dbReference type="KEGG" id="pseg:D3H65_06910"/>
<dbReference type="InterPro" id="IPR013783">
    <property type="entry name" value="Ig-like_fold"/>
</dbReference>
<reference evidence="3 4" key="1">
    <citation type="submission" date="2018-09" db="EMBL/GenBank/DDBJ databases">
        <title>Genome sequencing of strain 6GH32-13.</title>
        <authorList>
            <person name="Weon H.-Y."/>
            <person name="Heo J."/>
            <person name="Kwon S.-W."/>
        </authorList>
    </citation>
    <scope>NUCLEOTIDE SEQUENCE [LARGE SCALE GENOMIC DNA]</scope>
    <source>
        <strain evidence="3 4">5GH32-13</strain>
    </source>
</reference>
<dbReference type="AlphaFoldDB" id="A0A3B7MT98"/>
<evidence type="ECO:0000256" key="1">
    <source>
        <dbReference type="SAM" id="SignalP"/>
    </source>
</evidence>
<accession>A0A3B7MT98</accession>
<sequence length="352" mass="38821">MRNKLFLIIMILAAAISLPAQTYEIRAVNKGGGVVGVEMRITAGAPPTTADYVTDLVFGLRWLSSYNVDLENTLTTTYHVAKSGTRKTQGAYHFQAFYADQTPYLFPANWTLNTWVEILSVRNTMTGSGVGTFDVVATGFDVTTEPNFGVSLADFAPAVMASATLVALPINLTRFDATTRQRTIVLQWATDQEINAKGFEVERAEQGNPSNFKRLGAVASKGLAGGAYEWVDRDVVGGIKYYYRLKQIDLDERFKYSDTKVASIDEQGNNNIQLWPNPVEKELQVTFGGSVAANQVLLKITDARGRVVMQKDYHLSTGRKATLNVVTLVQGQYFLSVEDGKTVWGVKTFVKQ</sequence>
<dbReference type="Pfam" id="PF18962">
    <property type="entry name" value="Por_Secre_tail"/>
    <property type="match status" value="1"/>
</dbReference>
<organism evidence="3 4">
    <name type="scientific">Paraflavitalea soli</name>
    <dbReference type="NCBI Taxonomy" id="2315862"/>
    <lineage>
        <taxon>Bacteria</taxon>
        <taxon>Pseudomonadati</taxon>
        <taxon>Bacteroidota</taxon>
        <taxon>Chitinophagia</taxon>
        <taxon>Chitinophagales</taxon>
        <taxon>Chitinophagaceae</taxon>
        <taxon>Paraflavitalea</taxon>
    </lineage>
</organism>
<dbReference type="NCBIfam" id="TIGR04183">
    <property type="entry name" value="Por_Secre_tail"/>
    <property type="match status" value="1"/>
</dbReference>
<protein>
    <submittedName>
        <fullName evidence="3">T9SS C-terminal target domain-containing protein</fullName>
    </submittedName>
</protein>
<keyword evidence="1" id="KW-0732">Signal</keyword>
<dbReference type="RefSeq" id="WP_119049556.1">
    <property type="nucleotide sequence ID" value="NZ_CP032157.1"/>
</dbReference>
<feature type="signal peptide" evidence="1">
    <location>
        <begin position="1"/>
        <end position="22"/>
    </location>
</feature>
<name>A0A3B7MT98_9BACT</name>
<feature type="domain" description="Secretion system C-terminal sorting" evidence="2">
    <location>
        <begin position="274"/>
        <end position="343"/>
    </location>
</feature>
<dbReference type="Gene3D" id="2.60.40.10">
    <property type="entry name" value="Immunoglobulins"/>
    <property type="match status" value="1"/>
</dbReference>
<dbReference type="EMBL" id="CP032157">
    <property type="protein sequence ID" value="AXY73721.1"/>
    <property type="molecule type" value="Genomic_DNA"/>
</dbReference>
<keyword evidence="4" id="KW-1185">Reference proteome</keyword>
<dbReference type="OrthoDB" id="1524003at2"/>
<gene>
    <name evidence="3" type="ORF">D3H65_06910</name>
</gene>
<evidence type="ECO:0000259" key="2">
    <source>
        <dbReference type="Pfam" id="PF18962"/>
    </source>
</evidence>
<feature type="chain" id="PRO_5017544482" evidence="1">
    <location>
        <begin position="23"/>
        <end position="352"/>
    </location>
</feature>
<evidence type="ECO:0000313" key="3">
    <source>
        <dbReference type="EMBL" id="AXY73721.1"/>
    </source>
</evidence>
<dbReference type="Proteomes" id="UP000263900">
    <property type="component" value="Chromosome"/>
</dbReference>
<evidence type="ECO:0000313" key="4">
    <source>
        <dbReference type="Proteomes" id="UP000263900"/>
    </source>
</evidence>
<proteinExistence type="predicted"/>
<dbReference type="InterPro" id="IPR026444">
    <property type="entry name" value="Secre_tail"/>
</dbReference>